<proteinExistence type="predicted"/>
<protein>
    <submittedName>
        <fullName evidence="2">Uncharacterized protein</fullName>
    </submittedName>
</protein>
<dbReference type="RefSeq" id="WP_015449505.1">
    <property type="nucleotide sequence ID" value="NC_020545.1"/>
</dbReference>
<dbReference type="EMBL" id="HE971710">
    <property type="protein sequence ID" value="CCK32966.1"/>
    <property type="molecule type" value="Genomic_DNA"/>
</dbReference>
<keyword evidence="3" id="KW-1185">Reference proteome</keyword>
<sequence>MSTPQKRNPEQEPAAVMNAQSEEMQRSGFRVGLALISAAVGSAAKAVVEHFLKNDQ</sequence>
<organism evidence="3">
    <name type="scientific">Streptomyces davaonensis (strain DSM 101723 / JCM 4913 / KCC S-0913 / 768)</name>
    <dbReference type="NCBI Taxonomy" id="1214101"/>
    <lineage>
        <taxon>Bacteria</taxon>
        <taxon>Bacillati</taxon>
        <taxon>Actinomycetota</taxon>
        <taxon>Actinomycetes</taxon>
        <taxon>Kitasatosporales</taxon>
        <taxon>Streptomycetaceae</taxon>
        <taxon>Streptomyces</taxon>
    </lineage>
</organism>
<gene>
    <name evidence="2" type="ORF">BN159_p94</name>
</gene>
<dbReference type="KEGG" id="sdv:BN159_p94"/>
<accession>K4R9L1</accession>
<geneLocation type="plasmid" evidence="2 3">
    <name>pSDA1</name>
</geneLocation>
<reference evidence="2 3" key="1">
    <citation type="journal article" date="2012" name="J. Bacteriol.">
        <title>Genome sequence of the bacterium Streptomyces davawensis JCM 4913 and heterologous production of the unique antibiotic roseoflavin.</title>
        <authorList>
            <person name="Jankowitsch F."/>
            <person name="Schwarz J."/>
            <person name="Ruckert C."/>
            <person name="Gust B."/>
            <person name="Szczepanowski R."/>
            <person name="Blom J."/>
            <person name="Pelzer S."/>
            <person name="Kalinowski J."/>
            <person name="Mack M."/>
        </authorList>
    </citation>
    <scope>NUCLEOTIDE SEQUENCE [LARGE SCALE GENOMIC DNA]</scope>
    <source>
        <strain evidence="3">DSM 101723 / JCM 4913 / KCC S-0913 / 768</strain>
        <plasmid evidence="2 3">pSDA1</plasmid>
    </source>
</reference>
<evidence type="ECO:0000256" key="1">
    <source>
        <dbReference type="SAM" id="MobiDB-lite"/>
    </source>
</evidence>
<keyword evidence="2" id="KW-0614">Plasmid</keyword>
<evidence type="ECO:0000313" key="3">
    <source>
        <dbReference type="Proteomes" id="UP000008043"/>
    </source>
</evidence>
<dbReference type="AlphaFoldDB" id="K4R9L1"/>
<name>K4R9L1_STRDJ</name>
<dbReference type="Proteomes" id="UP000008043">
    <property type="component" value="Plasmid pSDA1"/>
</dbReference>
<dbReference type="HOGENOM" id="CLU_3012194_0_0_11"/>
<evidence type="ECO:0000313" key="2">
    <source>
        <dbReference type="EMBL" id="CCK32966.1"/>
    </source>
</evidence>
<feature type="region of interest" description="Disordered" evidence="1">
    <location>
        <begin position="1"/>
        <end position="23"/>
    </location>
</feature>